<proteinExistence type="predicted"/>
<accession>A0A0B0P1N5</accession>
<organism evidence="1 3">
    <name type="scientific">Gossypium arboreum</name>
    <name type="common">Tree cotton</name>
    <name type="synonym">Gossypium nanking</name>
    <dbReference type="NCBI Taxonomy" id="29729"/>
    <lineage>
        <taxon>Eukaryota</taxon>
        <taxon>Viridiplantae</taxon>
        <taxon>Streptophyta</taxon>
        <taxon>Embryophyta</taxon>
        <taxon>Tracheophyta</taxon>
        <taxon>Spermatophyta</taxon>
        <taxon>Magnoliopsida</taxon>
        <taxon>eudicotyledons</taxon>
        <taxon>Gunneridae</taxon>
        <taxon>Pentapetalae</taxon>
        <taxon>rosids</taxon>
        <taxon>malvids</taxon>
        <taxon>Malvales</taxon>
        <taxon>Malvaceae</taxon>
        <taxon>Malvoideae</taxon>
        <taxon>Gossypium</taxon>
    </lineage>
</organism>
<dbReference type="EMBL" id="KN416282">
    <property type="protein sequence ID" value="KHG20648.1"/>
    <property type="molecule type" value="Genomic_DNA"/>
</dbReference>
<evidence type="ECO:0000313" key="3">
    <source>
        <dbReference type="Proteomes" id="UP000032142"/>
    </source>
</evidence>
<dbReference type="AlphaFoldDB" id="A0A0B0P1N5"/>
<dbReference type="Proteomes" id="UP000032142">
    <property type="component" value="Unassembled WGS sequence"/>
</dbReference>
<dbReference type="EMBL" id="KN416413">
    <property type="protein sequence ID" value="KHG20693.1"/>
    <property type="molecule type" value="Genomic_DNA"/>
</dbReference>
<gene>
    <name evidence="1" type="ORF">F383_07897</name>
    <name evidence="2" type="ORF">F383_26371</name>
</gene>
<evidence type="ECO:0000313" key="1">
    <source>
        <dbReference type="EMBL" id="KHG20648.1"/>
    </source>
</evidence>
<name>A0A0B0P1N5_GOSAR</name>
<evidence type="ECO:0000313" key="2">
    <source>
        <dbReference type="EMBL" id="KHG20693.1"/>
    </source>
</evidence>
<protein>
    <submittedName>
        <fullName evidence="1">Uncharacterized protein</fullName>
    </submittedName>
</protein>
<reference evidence="1" key="1">
    <citation type="submission" date="2014-09" db="EMBL/GenBank/DDBJ databases">
        <title>G. arboreum L. cv. AKA8401 A2 genome assembly version 1.0.</title>
        <authorList>
            <person name="Mudge J."/>
            <person name="Ramaraj T."/>
            <person name="Lindquist I.E."/>
            <person name="Bharti A.K."/>
            <person name="Sundararajan A."/>
            <person name="Cameron C.T."/>
            <person name="Woodward J.E."/>
            <person name="May G.D."/>
            <person name="Brubaker C."/>
            <person name="Broadhvest J."/>
            <person name="Wilkins T.A."/>
        </authorList>
    </citation>
    <scope>NUCLEOTIDE SEQUENCE</scope>
</reference>
<reference evidence="3" key="2">
    <citation type="submission" date="2014-09" db="EMBL/GenBank/DDBJ databases">
        <authorList>
            <person name="Mudge J."/>
            <person name="Ramaraj T."/>
            <person name="Lindquist I.E."/>
            <person name="Bharti A.K."/>
            <person name="Sundararajan A."/>
            <person name="Cameron C.T."/>
            <person name="Woodward J.E."/>
            <person name="May G.D."/>
            <person name="Brubaker C."/>
            <person name="Broadhvest J."/>
            <person name="Wilkins T.A."/>
        </authorList>
    </citation>
    <scope>NUCLEOTIDE SEQUENCE</scope>
    <source>
        <strain evidence="3">cv. AKA8401</strain>
    </source>
</reference>
<keyword evidence="3" id="KW-1185">Reference proteome</keyword>
<sequence length="28" mass="3105">MNNVKASAQYMLRLNLGLGLAGWYCFGL</sequence>